<name>A0A9D5M7W9_9FIRM</name>
<dbReference type="Proteomes" id="UP000806542">
    <property type="component" value="Unassembled WGS sequence"/>
</dbReference>
<sequence length="454" mass="53322">MAITKIWTVKSRLDSSLNYIANPDKTSIKPDIDAVEGVIKYIKNEDKTENCLYVKAYNCTTDNPYADMIDTQVFFGKVGHKNAVLAYHLVQSFKDFETTPEVAHKCGLELAERLFADKYEVVVATHLDHKHLHNHLIINSVSYADGYKYRNNFKDYFVDIRGISDAICIENCLSVIENPQRRGMHYAEWLALKEGRPTIRGSIRRDIDEIIKSSYTMEQFWNNLKKRGFVIHRKGPNIKHTSIIAPNAKRPMRLDNLGKGYSEAEILERIIATRNGIITAAPSEIPKKQYKFRGNIKNVKGKKLKGFIALYFHYLYLFKKIQRKQTPQRVSFFMRDEMIKFDRYQKQFKFLFSHGIETGEDLQKYQKDKEAEVEILITRRKKLYEERTDENCDEVKDQAKEINTELNELRKEIRLCKAIFKDSYKIAEKKRQALALQKQADKELRENEHKRRSR</sequence>
<comment type="caution">
    <text evidence="3">The sequence shown here is derived from an EMBL/GenBank/DDBJ whole genome shotgun (WGS) entry which is preliminary data.</text>
</comment>
<keyword evidence="1" id="KW-0175">Coiled coil</keyword>
<dbReference type="Pfam" id="PF03432">
    <property type="entry name" value="Relaxase"/>
    <property type="match status" value="1"/>
</dbReference>
<dbReference type="AlphaFoldDB" id="A0A9D5M7W9"/>
<evidence type="ECO:0000313" key="3">
    <source>
        <dbReference type="EMBL" id="MBE5041179.1"/>
    </source>
</evidence>
<gene>
    <name evidence="3" type="ORF">INF28_12025</name>
</gene>
<protein>
    <submittedName>
        <fullName evidence="3">Relaxase/mobilization nuclease domain-containing protein</fullName>
    </submittedName>
</protein>
<dbReference type="RefSeq" id="WP_226393713.1">
    <property type="nucleotide sequence ID" value="NZ_JADCKB010000039.1"/>
</dbReference>
<dbReference type="InterPro" id="IPR005094">
    <property type="entry name" value="Endonuclease_MobA/VirD2"/>
</dbReference>
<dbReference type="EMBL" id="JADCKB010000039">
    <property type="protein sequence ID" value="MBE5041179.1"/>
    <property type="molecule type" value="Genomic_DNA"/>
</dbReference>
<evidence type="ECO:0000256" key="1">
    <source>
        <dbReference type="SAM" id="Coils"/>
    </source>
</evidence>
<evidence type="ECO:0000313" key="4">
    <source>
        <dbReference type="Proteomes" id="UP000806542"/>
    </source>
</evidence>
<feature type="domain" description="MobA/VirD2-like nuclease" evidence="2">
    <location>
        <begin position="41"/>
        <end position="171"/>
    </location>
</feature>
<accession>A0A9D5M7W9</accession>
<feature type="coiled-coil region" evidence="1">
    <location>
        <begin position="385"/>
        <end position="446"/>
    </location>
</feature>
<organism evidence="3 4">
    <name type="scientific">Ructibacterium gallinarum</name>
    <dbReference type="NCBI Taxonomy" id="2779355"/>
    <lineage>
        <taxon>Bacteria</taxon>
        <taxon>Bacillati</taxon>
        <taxon>Bacillota</taxon>
        <taxon>Clostridia</taxon>
        <taxon>Eubacteriales</taxon>
        <taxon>Oscillospiraceae</taxon>
        <taxon>Ructibacterium</taxon>
    </lineage>
</organism>
<evidence type="ECO:0000259" key="2">
    <source>
        <dbReference type="Pfam" id="PF03432"/>
    </source>
</evidence>
<keyword evidence="4" id="KW-1185">Reference proteome</keyword>
<reference evidence="3" key="1">
    <citation type="submission" date="2020-10" db="EMBL/GenBank/DDBJ databases">
        <title>ChiBAC.</title>
        <authorList>
            <person name="Zenner C."/>
            <person name="Hitch T.C.A."/>
            <person name="Clavel T."/>
        </authorList>
    </citation>
    <scope>NUCLEOTIDE SEQUENCE</scope>
    <source>
        <strain evidence="3">DSM 107454</strain>
    </source>
</reference>
<proteinExistence type="predicted"/>